<keyword evidence="3" id="KW-0378">Hydrolase</keyword>
<dbReference type="InterPro" id="IPR017170">
    <property type="entry name" value="Lhr-like"/>
</dbReference>
<keyword evidence="6" id="KW-0238">DNA-binding</keyword>
<evidence type="ECO:0000256" key="8">
    <source>
        <dbReference type="ARBA" id="ARBA00023235"/>
    </source>
</evidence>
<keyword evidence="5" id="KW-0067">ATP-binding</keyword>
<evidence type="ECO:0000256" key="1">
    <source>
        <dbReference type="ARBA" id="ARBA00022741"/>
    </source>
</evidence>
<dbReference type="SMART" id="SM00490">
    <property type="entry name" value="HELICc"/>
    <property type="match status" value="1"/>
</dbReference>
<dbReference type="SUPFAM" id="SSF52540">
    <property type="entry name" value="P-loop containing nucleoside triphosphate hydrolases"/>
    <property type="match status" value="1"/>
</dbReference>
<dbReference type="Pfam" id="PF00270">
    <property type="entry name" value="DEAD"/>
    <property type="match status" value="1"/>
</dbReference>
<dbReference type="InterPro" id="IPR052511">
    <property type="entry name" value="ATP-dep_Helicase"/>
</dbReference>
<evidence type="ECO:0000256" key="7">
    <source>
        <dbReference type="ARBA" id="ARBA00023204"/>
    </source>
</evidence>
<feature type="compositionally biased region" description="Basic residues" evidence="10">
    <location>
        <begin position="947"/>
        <end position="960"/>
    </location>
</feature>
<gene>
    <name evidence="13" type="ORF">DBV39_05235</name>
</gene>
<evidence type="ECO:0000259" key="12">
    <source>
        <dbReference type="PROSITE" id="PS51194"/>
    </source>
</evidence>
<dbReference type="InterPro" id="IPR011545">
    <property type="entry name" value="DEAD/DEAH_box_helicase_dom"/>
</dbReference>
<dbReference type="Proteomes" id="UP000244571">
    <property type="component" value="Chromosome"/>
</dbReference>
<keyword evidence="13" id="KW-0436">Ligase</keyword>
<keyword evidence="4" id="KW-0347">Helicase</keyword>
<feature type="domain" description="Helicase ATP-binding" evidence="11">
    <location>
        <begin position="34"/>
        <end position="211"/>
    </location>
</feature>
<keyword evidence="8" id="KW-0413">Isomerase</keyword>
<dbReference type="InterPro" id="IPR014001">
    <property type="entry name" value="Helicase_ATP-bd"/>
</dbReference>
<keyword evidence="14" id="KW-1185">Reference proteome</keyword>
<dbReference type="PROSITE" id="PS51194">
    <property type="entry name" value="HELICASE_CTER"/>
    <property type="match status" value="1"/>
</dbReference>
<evidence type="ECO:0000256" key="9">
    <source>
        <dbReference type="ARBA" id="ARBA00093467"/>
    </source>
</evidence>
<comment type="similarity">
    <text evidence="9">Belongs to the Lhr helicase family. Lhr-Core subfamily.</text>
</comment>
<dbReference type="Pfam" id="PF00271">
    <property type="entry name" value="Helicase_C"/>
    <property type="match status" value="1"/>
</dbReference>
<dbReference type="SMART" id="SM00487">
    <property type="entry name" value="DEXDc"/>
    <property type="match status" value="1"/>
</dbReference>
<evidence type="ECO:0000256" key="4">
    <source>
        <dbReference type="ARBA" id="ARBA00022806"/>
    </source>
</evidence>
<dbReference type="GO" id="GO:0005524">
    <property type="term" value="F:ATP binding"/>
    <property type="evidence" value="ECO:0007669"/>
    <property type="project" value="UniProtKB-KW"/>
</dbReference>
<dbReference type="PIRSF" id="PIRSF037307">
    <property type="entry name" value="Lhr-like_helic_prd"/>
    <property type="match status" value="1"/>
</dbReference>
<dbReference type="InterPro" id="IPR027417">
    <property type="entry name" value="P-loop_NTPase"/>
</dbReference>
<name>A0A2R4XPA6_9BURK</name>
<dbReference type="Pfam" id="PF08494">
    <property type="entry name" value="DEAD_assoc"/>
    <property type="match status" value="1"/>
</dbReference>
<organism evidence="13 14">
    <name type="scientific">Orrella marina</name>
    <dbReference type="NCBI Taxonomy" id="2163011"/>
    <lineage>
        <taxon>Bacteria</taxon>
        <taxon>Pseudomonadati</taxon>
        <taxon>Pseudomonadota</taxon>
        <taxon>Betaproteobacteria</taxon>
        <taxon>Burkholderiales</taxon>
        <taxon>Alcaligenaceae</taxon>
        <taxon>Orrella</taxon>
    </lineage>
</organism>
<sequence>MPPPQRYLTPLQARIEQWFADRGHQPFGFQREVWQAMLKARSGLLHAGTGSGKTLACWLGALQVCERQEASIRTGKGARKQTERSAELKVLWITPMRALAQDSFRALQSSAADLCPDWTVQTRTGDTQASVRTRQAKAWPDALVTTPESLSLMLTQANAQTRLSRIAVVIVDEWHELVGSKRGVQVQLALARLTRWNPKLLVWGMSATLGNLEHALEALLPDAIASTNSTTDTAGRSCLISAPGFQTARTSRSTRATSSTGRTIDSNCSKTPIIDVMLPASLPRFAWSGQMGYAMAGVLAQRIRAATSSLVFVNTRAQTERWYQALLEADPSLAGLIALHHGSLDASVRQWVEQGIRNGSLKAVVCTSSLDLGVDFTAVEQVFQIGSCKGVARLLQRAGRSGHSPDGQPRIGLVPTHALEALEAVAAHDAVQAYAIEARQSPLAPMDVMVQHLVTVGLGGGFEPQALYDEIRQTWAYRHLDKQAWAWALAFVTTGGESLGAYPDYQRVVRGVRGVRDVPDVSDVPSSTQTGLQTLWRVTDRRLALRHRLNIGTIVSDAMMQIRFWTRKAGGAALGQIEEGFVARLKPGECFVFGGRVFELVRVQDMTVYVRRVQASRAAMPRWEGGSMPLSGELSQAMARRLAQYADLNREHQTDNHHTDVHADEPGTTEPEAERHIVCTPDQAWHALRPLLATQHEMTGLPSHERLLIEQMRSREGWHWFIYPMAGRRVHLALASLLAWRLAKKSPRTFSVSVNDYGLELLCNQPLDAQQHLTPDLFDESRLVSDLQASVNASELAQRRFREIARISGLVFQGFPGQKKSARQVQASSQLFYKVFEAYDPDNRLLHQAMQEVLTLEFDLPGLSSVLTRIRDQPFVATSTSKPTPFGFGLVVQRLSQRLSSEKLADRVTRMLREAGALQEVEQMPDHSGSSGPDSNGHRQSRSGPSGKRRRSMRTRKTPRTKTIDRVQD</sequence>
<evidence type="ECO:0000313" key="14">
    <source>
        <dbReference type="Proteomes" id="UP000244571"/>
    </source>
</evidence>
<dbReference type="InterPro" id="IPR013701">
    <property type="entry name" value="Lhr-like_DEAD/DEAH_assoc"/>
</dbReference>
<dbReference type="GO" id="GO:0006281">
    <property type="term" value="P:DNA repair"/>
    <property type="evidence" value="ECO:0007669"/>
    <property type="project" value="UniProtKB-KW"/>
</dbReference>
<dbReference type="InterPro" id="IPR001650">
    <property type="entry name" value="Helicase_C-like"/>
</dbReference>
<dbReference type="KEGG" id="boz:DBV39_05235"/>
<evidence type="ECO:0000313" key="13">
    <source>
        <dbReference type="EMBL" id="AWB35646.1"/>
    </source>
</evidence>
<evidence type="ECO:0000256" key="6">
    <source>
        <dbReference type="ARBA" id="ARBA00023125"/>
    </source>
</evidence>
<dbReference type="InterPro" id="IPR045628">
    <property type="entry name" value="Lhr_WH_dom"/>
</dbReference>
<evidence type="ECO:0000256" key="2">
    <source>
        <dbReference type="ARBA" id="ARBA00022763"/>
    </source>
</evidence>
<dbReference type="PANTHER" id="PTHR47962:SF3">
    <property type="entry name" value="LARGE ATP-DEPENDENT HELICASE-RELATED PROTEIN"/>
    <property type="match status" value="1"/>
</dbReference>
<reference evidence="13 14" key="1">
    <citation type="submission" date="2018-04" db="EMBL/GenBank/DDBJ databases">
        <title>Bordetella sp. HZ20 isolated from seawater.</title>
        <authorList>
            <person name="Sun C."/>
        </authorList>
    </citation>
    <scope>NUCLEOTIDE SEQUENCE [LARGE SCALE GENOMIC DNA]</scope>
    <source>
        <strain evidence="13 14">HZ20</strain>
    </source>
</reference>
<dbReference type="GO" id="GO:0004386">
    <property type="term" value="F:helicase activity"/>
    <property type="evidence" value="ECO:0007669"/>
    <property type="project" value="UniProtKB-KW"/>
</dbReference>
<evidence type="ECO:0000256" key="5">
    <source>
        <dbReference type="ARBA" id="ARBA00022840"/>
    </source>
</evidence>
<keyword evidence="7" id="KW-0234">DNA repair</keyword>
<evidence type="ECO:0000256" key="3">
    <source>
        <dbReference type="ARBA" id="ARBA00022801"/>
    </source>
</evidence>
<dbReference type="GO" id="GO:0016874">
    <property type="term" value="F:ligase activity"/>
    <property type="evidence" value="ECO:0007669"/>
    <property type="project" value="UniProtKB-KW"/>
</dbReference>
<dbReference type="CDD" id="cd18796">
    <property type="entry name" value="SF2_C_LHR"/>
    <property type="match status" value="1"/>
</dbReference>
<dbReference type="Gene3D" id="3.40.50.300">
    <property type="entry name" value="P-loop containing nucleotide triphosphate hydrolases"/>
    <property type="match status" value="2"/>
</dbReference>
<keyword evidence="2" id="KW-0227">DNA damage</keyword>
<dbReference type="AlphaFoldDB" id="A0A2R4XPA6"/>
<dbReference type="OrthoDB" id="9815222at2"/>
<evidence type="ECO:0000259" key="11">
    <source>
        <dbReference type="PROSITE" id="PS51192"/>
    </source>
</evidence>
<proteinExistence type="inferred from homology"/>
<dbReference type="PROSITE" id="PS51192">
    <property type="entry name" value="HELICASE_ATP_BIND_1"/>
    <property type="match status" value="1"/>
</dbReference>
<evidence type="ECO:0000256" key="10">
    <source>
        <dbReference type="SAM" id="MobiDB-lite"/>
    </source>
</evidence>
<accession>A0A2R4XPA6</accession>
<keyword evidence="1" id="KW-0547">Nucleotide-binding</keyword>
<dbReference type="GO" id="GO:0003677">
    <property type="term" value="F:DNA binding"/>
    <property type="evidence" value="ECO:0007669"/>
    <property type="project" value="UniProtKB-KW"/>
</dbReference>
<dbReference type="EMBL" id="CP028901">
    <property type="protein sequence ID" value="AWB35646.1"/>
    <property type="molecule type" value="Genomic_DNA"/>
</dbReference>
<feature type="domain" description="Helicase C-terminal" evidence="12">
    <location>
        <begin position="298"/>
        <end position="449"/>
    </location>
</feature>
<feature type="region of interest" description="Disordered" evidence="10">
    <location>
        <begin position="917"/>
        <end position="969"/>
    </location>
</feature>
<dbReference type="Pfam" id="PF19306">
    <property type="entry name" value="WHD_Lhr"/>
    <property type="match status" value="1"/>
</dbReference>
<dbReference type="GO" id="GO:0016887">
    <property type="term" value="F:ATP hydrolysis activity"/>
    <property type="evidence" value="ECO:0007669"/>
    <property type="project" value="TreeGrafter"/>
</dbReference>
<protein>
    <submittedName>
        <fullName evidence="13">DNA ligase-associated DEXH box helicase</fullName>
    </submittedName>
</protein>
<dbReference type="PANTHER" id="PTHR47962">
    <property type="entry name" value="ATP-DEPENDENT HELICASE LHR-RELATED-RELATED"/>
    <property type="match status" value="1"/>
</dbReference>